<evidence type="ECO:0000256" key="1">
    <source>
        <dbReference type="SAM" id="MobiDB-lite"/>
    </source>
</evidence>
<gene>
    <name evidence="2" type="ORF">BKA67DRAFT_529838</name>
</gene>
<dbReference type="RefSeq" id="XP_045963828.1">
    <property type="nucleotide sequence ID" value="XM_046099141.1"/>
</dbReference>
<feature type="compositionally biased region" description="Basic and acidic residues" evidence="1">
    <location>
        <begin position="63"/>
        <end position="72"/>
    </location>
</feature>
<comment type="caution">
    <text evidence="2">The sequence shown here is derived from an EMBL/GenBank/DDBJ whole genome shotgun (WGS) entry which is preliminary data.</text>
</comment>
<reference evidence="2" key="1">
    <citation type="journal article" date="2021" name="Nat. Commun.">
        <title>Genetic determinants of endophytism in the Arabidopsis root mycobiome.</title>
        <authorList>
            <person name="Mesny F."/>
            <person name="Miyauchi S."/>
            <person name="Thiergart T."/>
            <person name="Pickel B."/>
            <person name="Atanasova L."/>
            <person name="Karlsson M."/>
            <person name="Huettel B."/>
            <person name="Barry K.W."/>
            <person name="Haridas S."/>
            <person name="Chen C."/>
            <person name="Bauer D."/>
            <person name="Andreopoulos W."/>
            <person name="Pangilinan J."/>
            <person name="LaButti K."/>
            <person name="Riley R."/>
            <person name="Lipzen A."/>
            <person name="Clum A."/>
            <person name="Drula E."/>
            <person name="Henrissat B."/>
            <person name="Kohler A."/>
            <person name="Grigoriev I.V."/>
            <person name="Martin F.M."/>
            <person name="Hacquard S."/>
        </authorList>
    </citation>
    <scope>NUCLEOTIDE SEQUENCE</scope>
    <source>
        <strain evidence="2">MPI-SDFR-AT-0073</strain>
    </source>
</reference>
<proteinExistence type="predicted"/>
<dbReference type="GeneID" id="70128033"/>
<name>A0A9P8UWM3_9PEZI</name>
<sequence length="118" mass="13283">MFLSQQESCRPALRTVVFSVLSYLCCGIKYEGKERGPGVFVLSKDASREFPRNTSTRNPYKGCRSDKHSGHECSWKKVPNGLCKPAALVPARLDDHSLHTVVFSWLSMSYIRFEGTVP</sequence>
<dbReference type="AlphaFoldDB" id="A0A9P8UWM3"/>
<dbReference type="Proteomes" id="UP000758603">
    <property type="component" value="Unassembled WGS sequence"/>
</dbReference>
<feature type="region of interest" description="Disordered" evidence="1">
    <location>
        <begin position="51"/>
        <end position="72"/>
    </location>
</feature>
<accession>A0A9P8UWM3</accession>
<protein>
    <submittedName>
        <fullName evidence="2">Uncharacterized protein</fullName>
    </submittedName>
</protein>
<keyword evidence="3" id="KW-1185">Reference proteome</keyword>
<dbReference type="EMBL" id="JAGPXC010000001">
    <property type="protein sequence ID" value="KAH6659697.1"/>
    <property type="molecule type" value="Genomic_DNA"/>
</dbReference>
<evidence type="ECO:0000313" key="2">
    <source>
        <dbReference type="EMBL" id="KAH6659697.1"/>
    </source>
</evidence>
<organism evidence="2 3">
    <name type="scientific">Truncatella angustata</name>
    <dbReference type="NCBI Taxonomy" id="152316"/>
    <lineage>
        <taxon>Eukaryota</taxon>
        <taxon>Fungi</taxon>
        <taxon>Dikarya</taxon>
        <taxon>Ascomycota</taxon>
        <taxon>Pezizomycotina</taxon>
        <taxon>Sordariomycetes</taxon>
        <taxon>Xylariomycetidae</taxon>
        <taxon>Amphisphaeriales</taxon>
        <taxon>Sporocadaceae</taxon>
        <taxon>Truncatella</taxon>
    </lineage>
</organism>
<evidence type="ECO:0000313" key="3">
    <source>
        <dbReference type="Proteomes" id="UP000758603"/>
    </source>
</evidence>